<evidence type="ECO:0000256" key="2">
    <source>
        <dbReference type="SAM" id="MobiDB-lite"/>
    </source>
</evidence>
<evidence type="ECO:0000256" key="1">
    <source>
        <dbReference type="ARBA" id="ARBA00022729"/>
    </source>
</evidence>
<feature type="region of interest" description="Disordered" evidence="2">
    <location>
        <begin position="119"/>
        <end position="237"/>
    </location>
</feature>
<feature type="domain" description="Yeast cell wall synthesis Kre9/Knh1-like N-terminal" evidence="4">
    <location>
        <begin position="31"/>
        <end position="105"/>
    </location>
</feature>
<dbReference type="GeneID" id="83202526"/>
<reference evidence="5" key="2">
    <citation type="journal article" date="2023" name="IMA Fungus">
        <title>Comparative genomic study of the Penicillium genus elucidates a diverse pangenome and 15 lateral gene transfer events.</title>
        <authorList>
            <person name="Petersen C."/>
            <person name="Sorensen T."/>
            <person name="Nielsen M.R."/>
            <person name="Sondergaard T.E."/>
            <person name="Sorensen J.L."/>
            <person name="Fitzpatrick D.A."/>
            <person name="Frisvad J.C."/>
            <person name="Nielsen K.L."/>
        </authorList>
    </citation>
    <scope>NUCLEOTIDE SEQUENCE</scope>
    <source>
        <strain evidence="5">IBT 19713</strain>
    </source>
</reference>
<protein>
    <recommendedName>
        <fullName evidence="4">Yeast cell wall synthesis Kre9/Knh1-like N-terminal domain-containing protein</fullName>
    </recommendedName>
</protein>
<evidence type="ECO:0000259" key="4">
    <source>
        <dbReference type="Pfam" id="PF10342"/>
    </source>
</evidence>
<gene>
    <name evidence="5" type="ORF">N7468_005927</name>
</gene>
<sequence length="263" mass="26200">MRFTAVLATSASLITLGYATDPLAFTSWPADIAAGKPVTLTWAGGAPDQPVTLTLRKGAAGNLEDVETITAQAKDGKFTWTPGANIKEGQNYAFMLSQGAENNYSSLLKAAAPAPGIEKSMETQASTGTTAAATETGASTTAPHPTGTTGATRSSATGATLTSMTTGSSSHSVSASTSASASTSDSSSSSSRPLISSTPSGTPSSSSPVSTEVVTNSVAAEPSITGQSRKAKQTSSIDENTASAPQFSLGLALGAIAAFVFGF</sequence>
<reference evidence="5" key="1">
    <citation type="submission" date="2022-11" db="EMBL/GenBank/DDBJ databases">
        <authorList>
            <person name="Petersen C."/>
        </authorList>
    </citation>
    <scope>NUCLEOTIDE SEQUENCE</scope>
    <source>
        <strain evidence="5">IBT 19713</strain>
    </source>
</reference>
<feature type="signal peptide" evidence="3">
    <location>
        <begin position="1"/>
        <end position="19"/>
    </location>
</feature>
<accession>A0A9W9TNE8</accession>
<evidence type="ECO:0000256" key="3">
    <source>
        <dbReference type="SAM" id="SignalP"/>
    </source>
</evidence>
<dbReference type="PANTHER" id="PTHR40633">
    <property type="entry name" value="MATRIX PROTEIN, PUTATIVE (AFU_ORTHOLOGUE AFUA_8G05410)-RELATED"/>
    <property type="match status" value="1"/>
</dbReference>
<dbReference type="InterPro" id="IPR052982">
    <property type="entry name" value="SRP1/TIP1-like"/>
</dbReference>
<dbReference type="PANTHER" id="PTHR40633:SF6">
    <property type="entry name" value="MATRIX PROTEIN, PUTATIVE (AFU_ORTHOLOGUE AFUA_8G05410)-RELATED"/>
    <property type="match status" value="1"/>
</dbReference>
<evidence type="ECO:0000313" key="6">
    <source>
        <dbReference type="Proteomes" id="UP001150941"/>
    </source>
</evidence>
<dbReference type="Proteomes" id="UP001150941">
    <property type="component" value="Unassembled WGS sequence"/>
</dbReference>
<name>A0A9W9TNE8_9EURO</name>
<dbReference type="EMBL" id="JAPQKS010000004">
    <property type="protein sequence ID" value="KAJ5232971.1"/>
    <property type="molecule type" value="Genomic_DNA"/>
</dbReference>
<keyword evidence="1 3" id="KW-0732">Signal</keyword>
<dbReference type="AlphaFoldDB" id="A0A9W9TNE8"/>
<feature type="compositionally biased region" description="Polar residues" evidence="2">
    <location>
        <begin position="224"/>
        <end position="237"/>
    </location>
</feature>
<dbReference type="Pfam" id="PF10342">
    <property type="entry name" value="Kre9_KNH"/>
    <property type="match status" value="1"/>
</dbReference>
<evidence type="ECO:0000313" key="5">
    <source>
        <dbReference type="EMBL" id="KAJ5232971.1"/>
    </source>
</evidence>
<organism evidence="5 6">
    <name type="scientific">Penicillium chermesinum</name>
    <dbReference type="NCBI Taxonomy" id="63820"/>
    <lineage>
        <taxon>Eukaryota</taxon>
        <taxon>Fungi</taxon>
        <taxon>Dikarya</taxon>
        <taxon>Ascomycota</taxon>
        <taxon>Pezizomycotina</taxon>
        <taxon>Eurotiomycetes</taxon>
        <taxon>Eurotiomycetidae</taxon>
        <taxon>Eurotiales</taxon>
        <taxon>Aspergillaceae</taxon>
        <taxon>Penicillium</taxon>
    </lineage>
</organism>
<dbReference type="RefSeq" id="XP_058330963.1">
    <property type="nucleotide sequence ID" value="XM_058475223.1"/>
</dbReference>
<feature type="chain" id="PRO_5040979557" description="Yeast cell wall synthesis Kre9/Knh1-like N-terminal domain-containing protein" evidence="3">
    <location>
        <begin position="20"/>
        <end position="263"/>
    </location>
</feature>
<proteinExistence type="predicted"/>
<feature type="compositionally biased region" description="Low complexity" evidence="2">
    <location>
        <begin position="122"/>
        <end position="218"/>
    </location>
</feature>
<comment type="caution">
    <text evidence="5">The sequence shown here is derived from an EMBL/GenBank/DDBJ whole genome shotgun (WGS) entry which is preliminary data.</text>
</comment>
<dbReference type="InterPro" id="IPR018466">
    <property type="entry name" value="Kre9/Knh1-like_N"/>
</dbReference>
<keyword evidence="6" id="KW-1185">Reference proteome</keyword>
<dbReference type="OrthoDB" id="5589325at2759"/>